<sequence length="389" mass="43286">MRQHPQTLWRWLCLRILTLAIGTVVLIALCMWLRFTVQYLWITHHMPPSVLQEFLTLRENPAIDPARFHYIVDTWWGVRYSDPSVASSDWIAVGILVLVTIPFIVFMALRHARPLSLQFSQLRRAAEAVAAGRFGEESALVNAAPAEVQHFAGDFNAMSRQLAHYERELRASHVAMAHELRSPLTAAIGRLQGLMDGVFDADPRHPAMIMSQLRYLSRLIDDLHLLSLADAGQLILEKVPCSPAELLRDRIAWIAPQFSAAEMRIEQPEETSPVLLYADPMRLSQVFTILLENALRYAGAGSCLRITLQQASGRVLIVFQDNGPGVDPAFLATMFERFARGERSRARHSGGSGLGLSLARAICRAHGGEISASLPEQGGLRIHITLPLA</sequence>
<dbReference type="EMBL" id="JAOBTT010000002">
    <property type="protein sequence ID" value="MDZ7280022.1"/>
    <property type="molecule type" value="Genomic_DNA"/>
</dbReference>
<protein>
    <recommendedName>
        <fullName evidence="19">Signal transduction histidine-protein kinase/phosphatase MprB</fullName>
        <ecNumber evidence="5">2.7.13.3</ecNumber>
    </recommendedName>
    <alternativeName>
        <fullName evidence="20">Mycobacterial persistence regulator B</fullName>
    </alternativeName>
</protein>
<evidence type="ECO:0000256" key="16">
    <source>
        <dbReference type="ARBA" id="ARBA00023016"/>
    </source>
</evidence>
<dbReference type="RefSeq" id="WP_322543919.1">
    <property type="nucleotide sequence ID" value="NZ_JAOBTT010000002.1"/>
</dbReference>
<keyword evidence="25" id="KW-1185">Reference proteome</keyword>
<evidence type="ECO:0000256" key="9">
    <source>
        <dbReference type="ARBA" id="ARBA00022741"/>
    </source>
</evidence>
<evidence type="ECO:0000256" key="10">
    <source>
        <dbReference type="ARBA" id="ARBA00022777"/>
    </source>
</evidence>
<keyword evidence="6" id="KW-1003">Cell membrane</keyword>
<dbReference type="CDD" id="cd00082">
    <property type="entry name" value="HisKA"/>
    <property type="match status" value="1"/>
</dbReference>
<keyword evidence="7" id="KW-0597">Phosphoprotein</keyword>
<evidence type="ECO:0000256" key="15">
    <source>
        <dbReference type="ARBA" id="ARBA00023012"/>
    </source>
</evidence>
<dbReference type="EC" id="2.7.13.3" evidence="5"/>
<feature type="transmembrane region" description="Helical" evidence="21">
    <location>
        <begin position="12"/>
        <end position="35"/>
    </location>
</feature>
<evidence type="ECO:0000256" key="12">
    <source>
        <dbReference type="ARBA" id="ARBA00022840"/>
    </source>
</evidence>
<keyword evidence="17" id="KW-0843">Virulence</keyword>
<keyword evidence="16" id="KW-0346">Stress response</keyword>
<dbReference type="SMART" id="SM00388">
    <property type="entry name" value="HisKA"/>
    <property type="match status" value="1"/>
</dbReference>
<dbReference type="InterPro" id="IPR005467">
    <property type="entry name" value="His_kinase_dom"/>
</dbReference>
<evidence type="ECO:0000256" key="3">
    <source>
        <dbReference type="ARBA" id="ARBA00001946"/>
    </source>
</evidence>
<dbReference type="InterPro" id="IPR050980">
    <property type="entry name" value="2C_sensor_his_kinase"/>
</dbReference>
<keyword evidence="12 24" id="KW-0067">ATP-binding</keyword>
<comment type="cofactor">
    <cofactor evidence="3">
        <name>Mg(2+)</name>
        <dbReference type="ChEBI" id="CHEBI:18420"/>
    </cofactor>
</comment>
<evidence type="ECO:0000256" key="5">
    <source>
        <dbReference type="ARBA" id="ARBA00012438"/>
    </source>
</evidence>
<proteinExistence type="predicted"/>
<dbReference type="SMART" id="SM00387">
    <property type="entry name" value="HATPase_c"/>
    <property type="match status" value="1"/>
</dbReference>
<dbReference type="GO" id="GO:0005524">
    <property type="term" value="F:ATP binding"/>
    <property type="evidence" value="ECO:0007669"/>
    <property type="project" value="UniProtKB-KW"/>
</dbReference>
<evidence type="ECO:0000256" key="13">
    <source>
        <dbReference type="ARBA" id="ARBA00022842"/>
    </source>
</evidence>
<keyword evidence="21" id="KW-0812">Transmembrane</keyword>
<feature type="transmembrane region" description="Helical" evidence="21">
    <location>
        <begin position="90"/>
        <end position="109"/>
    </location>
</feature>
<evidence type="ECO:0000256" key="2">
    <source>
        <dbReference type="ARBA" id="ARBA00001936"/>
    </source>
</evidence>
<comment type="caution">
    <text evidence="24">The sequence shown here is derived from an EMBL/GenBank/DDBJ whole genome shotgun (WGS) entry which is preliminary data.</text>
</comment>
<dbReference type="PANTHER" id="PTHR44936">
    <property type="entry name" value="SENSOR PROTEIN CREC"/>
    <property type="match status" value="1"/>
</dbReference>
<evidence type="ECO:0000256" key="6">
    <source>
        <dbReference type="ARBA" id="ARBA00022475"/>
    </source>
</evidence>
<evidence type="ECO:0000256" key="4">
    <source>
        <dbReference type="ARBA" id="ARBA00004651"/>
    </source>
</evidence>
<dbReference type="PRINTS" id="PR00344">
    <property type="entry name" value="BCTRLSENSOR"/>
</dbReference>
<dbReference type="SUPFAM" id="SSF55874">
    <property type="entry name" value="ATPase domain of HSP90 chaperone/DNA topoisomerase II/histidine kinase"/>
    <property type="match status" value="1"/>
</dbReference>
<name>A0ABU5LJB8_9GAMM</name>
<keyword evidence="14" id="KW-0904">Protein phosphatase</keyword>
<dbReference type="Gene3D" id="6.10.340.10">
    <property type="match status" value="1"/>
</dbReference>
<dbReference type="InterPro" id="IPR003660">
    <property type="entry name" value="HAMP_dom"/>
</dbReference>
<dbReference type="Proteomes" id="UP001288620">
    <property type="component" value="Unassembled WGS sequence"/>
</dbReference>
<keyword evidence="21" id="KW-0472">Membrane</keyword>
<dbReference type="Pfam" id="PF02518">
    <property type="entry name" value="HATPase_c"/>
    <property type="match status" value="1"/>
</dbReference>
<dbReference type="InterPro" id="IPR004358">
    <property type="entry name" value="Sig_transdc_His_kin-like_C"/>
</dbReference>
<dbReference type="InterPro" id="IPR003594">
    <property type="entry name" value="HATPase_dom"/>
</dbReference>
<evidence type="ECO:0000313" key="25">
    <source>
        <dbReference type="Proteomes" id="UP001288620"/>
    </source>
</evidence>
<feature type="domain" description="HAMP" evidence="23">
    <location>
        <begin position="113"/>
        <end position="167"/>
    </location>
</feature>
<comment type="catalytic activity">
    <reaction evidence="1">
        <text>ATP + protein L-histidine = ADP + protein N-phospho-L-histidine.</text>
        <dbReference type="EC" id="2.7.13.3"/>
    </reaction>
</comment>
<evidence type="ECO:0000259" key="23">
    <source>
        <dbReference type="PROSITE" id="PS50885"/>
    </source>
</evidence>
<dbReference type="InterPro" id="IPR003661">
    <property type="entry name" value="HisK_dim/P_dom"/>
</dbReference>
<organism evidence="24 25">
    <name type="scientific">Pantoea eucrina</name>
    <dbReference type="NCBI Taxonomy" id="472693"/>
    <lineage>
        <taxon>Bacteria</taxon>
        <taxon>Pseudomonadati</taxon>
        <taxon>Pseudomonadota</taxon>
        <taxon>Gammaproteobacteria</taxon>
        <taxon>Enterobacterales</taxon>
        <taxon>Erwiniaceae</taxon>
        <taxon>Pantoea</taxon>
    </lineage>
</organism>
<keyword evidence="18" id="KW-0464">Manganese</keyword>
<evidence type="ECO:0000256" key="14">
    <source>
        <dbReference type="ARBA" id="ARBA00022912"/>
    </source>
</evidence>
<keyword evidence="11" id="KW-0378">Hydrolase</keyword>
<dbReference type="InterPro" id="IPR036890">
    <property type="entry name" value="HATPase_C_sf"/>
</dbReference>
<evidence type="ECO:0000256" key="7">
    <source>
        <dbReference type="ARBA" id="ARBA00022553"/>
    </source>
</evidence>
<dbReference type="PROSITE" id="PS50885">
    <property type="entry name" value="HAMP"/>
    <property type="match status" value="1"/>
</dbReference>
<evidence type="ECO:0000256" key="19">
    <source>
        <dbReference type="ARBA" id="ARBA00040454"/>
    </source>
</evidence>
<reference evidence="25" key="1">
    <citation type="submission" date="2023-07" db="EMBL/GenBank/DDBJ databases">
        <title>Structural and functional analysis of rice phyllospheric bacteria for their antimicrobial properties and defense elicitation against blast disease.</title>
        <authorList>
            <person name="Sahu K.P."/>
            <person name="Asharani P."/>
            <person name="Kumar M."/>
            <person name="Reddy B."/>
            <person name="Kumar A."/>
        </authorList>
    </citation>
    <scope>NUCLEOTIDE SEQUENCE [LARGE SCALE GENOMIC DNA]</scope>
    <source>
        <strain evidence="25">OsEp_Plm_30P10</strain>
    </source>
</reference>
<dbReference type="Pfam" id="PF00512">
    <property type="entry name" value="HisKA"/>
    <property type="match status" value="1"/>
</dbReference>
<dbReference type="InterPro" id="IPR036097">
    <property type="entry name" value="HisK_dim/P_sf"/>
</dbReference>
<evidence type="ECO:0000256" key="1">
    <source>
        <dbReference type="ARBA" id="ARBA00000085"/>
    </source>
</evidence>
<evidence type="ECO:0000256" key="11">
    <source>
        <dbReference type="ARBA" id="ARBA00022801"/>
    </source>
</evidence>
<keyword evidence="10" id="KW-0418">Kinase</keyword>
<evidence type="ECO:0000256" key="20">
    <source>
        <dbReference type="ARBA" id="ARBA00041776"/>
    </source>
</evidence>
<keyword evidence="9" id="KW-0547">Nucleotide-binding</keyword>
<keyword evidence="13" id="KW-0460">Magnesium</keyword>
<feature type="domain" description="Histidine kinase" evidence="22">
    <location>
        <begin position="175"/>
        <end position="389"/>
    </location>
</feature>
<dbReference type="PANTHER" id="PTHR44936:SF9">
    <property type="entry name" value="SENSOR PROTEIN CREC"/>
    <property type="match status" value="1"/>
</dbReference>
<evidence type="ECO:0000256" key="21">
    <source>
        <dbReference type="SAM" id="Phobius"/>
    </source>
</evidence>
<keyword evidence="21" id="KW-1133">Transmembrane helix</keyword>
<comment type="cofactor">
    <cofactor evidence="2">
        <name>Mn(2+)</name>
        <dbReference type="ChEBI" id="CHEBI:29035"/>
    </cofactor>
</comment>
<gene>
    <name evidence="24" type="ORF">N4G40_17360</name>
</gene>
<accession>A0ABU5LJB8</accession>
<dbReference type="Gene3D" id="1.10.287.130">
    <property type="match status" value="1"/>
</dbReference>
<dbReference type="SUPFAM" id="SSF47384">
    <property type="entry name" value="Homodimeric domain of signal transducing histidine kinase"/>
    <property type="match status" value="1"/>
</dbReference>
<evidence type="ECO:0000259" key="22">
    <source>
        <dbReference type="PROSITE" id="PS50109"/>
    </source>
</evidence>
<keyword evidence="8" id="KW-0808">Transferase</keyword>
<evidence type="ECO:0000256" key="17">
    <source>
        <dbReference type="ARBA" id="ARBA00023026"/>
    </source>
</evidence>
<keyword evidence="15" id="KW-0902">Two-component regulatory system</keyword>
<dbReference type="PROSITE" id="PS50109">
    <property type="entry name" value="HIS_KIN"/>
    <property type="match status" value="1"/>
</dbReference>
<evidence type="ECO:0000256" key="8">
    <source>
        <dbReference type="ARBA" id="ARBA00022679"/>
    </source>
</evidence>
<evidence type="ECO:0000313" key="24">
    <source>
        <dbReference type="EMBL" id="MDZ7280022.1"/>
    </source>
</evidence>
<evidence type="ECO:0000256" key="18">
    <source>
        <dbReference type="ARBA" id="ARBA00023211"/>
    </source>
</evidence>
<dbReference type="Gene3D" id="3.30.565.10">
    <property type="entry name" value="Histidine kinase-like ATPase, C-terminal domain"/>
    <property type="match status" value="1"/>
</dbReference>
<comment type="subcellular location">
    <subcellularLocation>
        <location evidence="4">Cell membrane</location>
        <topology evidence="4">Multi-pass membrane protein</topology>
    </subcellularLocation>
</comment>